<dbReference type="InterPro" id="IPR019763">
    <property type="entry name" value="Dynein_light_1/2_CS"/>
</dbReference>
<gene>
    <name evidence="9" type="primary">DYNLL1</name>
</gene>
<dbReference type="PANTHER" id="PTHR11886">
    <property type="entry name" value="DYNEIN LIGHT CHAIN"/>
    <property type="match status" value="1"/>
</dbReference>
<name>A0A674H7B2_TAEGU</name>
<comment type="subcellular location">
    <subcellularLocation>
        <location evidence="1">Cytoplasm</location>
        <location evidence="1">Cytoskeleton</location>
    </subcellularLocation>
</comment>
<proteinExistence type="inferred from homology"/>
<dbReference type="GO" id="GO:0045505">
    <property type="term" value="F:dynein intermediate chain binding"/>
    <property type="evidence" value="ECO:0007669"/>
    <property type="project" value="TreeGrafter"/>
</dbReference>
<organism evidence="9 10">
    <name type="scientific">Taeniopygia guttata</name>
    <name type="common">Zebra finch</name>
    <name type="synonym">Poephila guttata</name>
    <dbReference type="NCBI Taxonomy" id="59729"/>
    <lineage>
        <taxon>Eukaryota</taxon>
        <taxon>Metazoa</taxon>
        <taxon>Chordata</taxon>
        <taxon>Craniata</taxon>
        <taxon>Vertebrata</taxon>
        <taxon>Euteleostomi</taxon>
        <taxon>Archelosauria</taxon>
        <taxon>Archosauria</taxon>
        <taxon>Dinosauria</taxon>
        <taxon>Saurischia</taxon>
        <taxon>Theropoda</taxon>
        <taxon>Coelurosauria</taxon>
        <taxon>Aves</taxon>
        <taxon>Neognathae</taxon>
        <taxon>Neoaves</taxon>
        <taxon>Telluraves</taxon>
        <taxon>Australaves</taxon>
        <taxon>Passeriformes</taxon>
        <taxon>Passeroidea</taxon>
        <taxon>Estrildidae</taxon>
        <taxon>Estrildinae</taxon>
        <taxon>Taeniopygia</taxon>
    </lineage>
</organism>
<feature type="region of interest" description="Disordered" evidence="8">
    <location>
        <begin position="1"/>
        <end position="97"/>
    </location>
</feature>
<keyword evidence="4" id="KW-0493">Microtubule</keyword>
<accession>A0A674H7B2</accession>
<keyword evidence="3" id="KW-0963">Cytoplasm</keyword>
<dbReference type="FunFam" id="3.30.740.10:FF:000001">
    <property type="entry name" value="Dynein light chain"/>
    <property type="match status" value="1"/>
</dbReference>
<dbReference type="AlphaFoldDB" id="A0A674H7B2"/>
<evidence type="ECO:0000256" key="6">
    <source>
        <dbReference type="ARBA" id="ARBA00023175"/>
    </source>
</evidence>
<keyword evidence="7" id="KW-0206">Cytoskeleton</keyword>
<dbReference type="CDD" id="cd21452">
    <property type="entry name" value="DLC-like_DYNLL1_DYNLL2"/>
    <property type="match status" value="1"/>
</dbReference>
<protein>
    <submittedName>
        <fullName evidence="9">Dynein light chain LC8-type 1</fullName>
    </submittedName>
</protein>
<dbReference type="GO" id="GO:0005868">
    <property type="term" value="C:cytoplasmic dynein complex"/>
    <property type="evidence" value="ECO:0007669"/>
    <property type="project" value="TreeGrafter"/>
</dbReference>
<dbReference type="PANTHER" id="PTHR11886:SF35">
    <property type="entry name" value="DYNEIN LIGHT CHAIN"/>
    <property type="match status" value="1"/>
</dbReference>
<keyword evidence="5" id="KW-0243">Dynein</keyword>
<reference evidence="9" key="3">
    <citation type="submission" date="2025-09" db="UniProtKB">
        <authorList>
            <consortium name="Ensembl"/>
        </authorList>
    </citation>
    <scope>IDENTIFICATION</scope>
</reference>
<dbReference type="InterPro" id="IPR037177">
    <property type="entry name" value="DLC_sf"/>
</dbReference>
<dbReference type="Proteomes" id="UP000007754">
    <property type="component" value="Chromosome 15"/>
</dbReference>
<reference evidence="9 10" key="1">
    <citation type="journal article" date="2010" name="Nature">
        <title>The genome of a songbird.</title>
        <authorList>
            <person name="Warren W.C."/>
            <person name="Clayton D.F."/>
            <person name="Ellegren H."/>
            <person name="Arnold A.P."/>
            <person name="Hillier L.W."/>
            <person name="Kunstner A."/>
            <person name="Searle S."/>
            <person name="White S."/>
            <person name="Vilella A.J."/>
            <person name="Fairley S."/>
            <person name="Heger A."/>
            <person name="Kong L."/>
            <person name="Ponting C.P."/>
            <person name="Jarvis E.D."/>
            <person name="Mello C.V."/>
            <person name="Minx P."/>
            <person name="Lovell P."/>
            <person name="Velho T.A."/>
            <person name="Ferris M."/>
            <person name="Balakrishnan C.N."/>
            <person name="Sinha S."/>
            <person name="Blatti C."/>
            <person name="London S.E."/>
            <person name="Li Y."/>
            <person name="Lin Y.C."/>
            <person name="George J."/>
            <person name="Sweedler J."/>
            <person name="Southey B."/>
            <person name="Gunaratne P."/>
            <person name="Watson M."/>
            <person name="Nam K."/>
            <person name="Backstrom N."/>
            <person name="Smeds L."/>
            <person name="Nabholz B."/>
            <person name="Itoh Y."/>
            <person name="Whitney O."/>
            <person name="Pfenning A.R."/>
            <person name="Howard J."/>
            <person name="Volker M."/>
            <person name="Skinner B.M."/>
            <person name="Griffin D.K."/>
            <person name="Ye L."/>
            <person name="McLaren W.M."/>
            <person name="Flicek P."/>
            <person name="Quesada V."/>
            <person name="Velasco G."/>
            <person name="Lopez-Otin C."/>
            <person name="Puente X.S."/>
            <person name="Olender T."/>
            <person name="Lancet D."/>
            <person name="Smit A.F."/>
            <person name="Hubley R."/>
            <person name="Konkel M.K."/>
            <person name="Walker J.A."/>
            <person name="Batzer M.A."/>
            <person name="Gu W."/>
            <person name="Pollock D.D."/>
            <person name="Chen L."/>
            <person name="Cheng Z."/>
            <person name="Eichler E.E."/>
            <person name="Stapley J."/>
            <person name="Slate J."/>
            <person name="Ekblom R."/>
            <person name="Birkhead T."/>
            <person name="Burke T."/>
            <person name="Burt D."/>
            <person name="Scharff C."/>
            <person name="Adam I."/>
            <person name="Richard H."/>
            <person name="Sultan M."/>
            <person name="Soldatov A."/>
            <person name="Lehrach H."/>
            <person name="Edwards S.V."/>
            <person name="Yang S.P."/>
            <person name="Li X."/>
            <person name="Graves T."/>
            <person name="Fulton L."/>
            <person name="Nelson J."/>
            <person name="Chinwalla A."/>
            <person name="Hou S."/>
            <person name="Mardis E.R."/>
            <person name="Wilson R.K."/>
        </authorList>
    </citation>
    <scope>NUCLEOTIDE SEQUENCE [LARGE SCALE GENOMIC DNA]</scope>
</reference>
<keyword evidence="6" id="KW-0505">Motor protein</keyword>
<dbReference type="GO" id="GO:0005929">
    <property type="term" value="C:cilium"/>
    <property type="evidence" value="ECO:0007669"/>
    <property type="project" value="GOC"/>
</dbReference>
<dbReference type="Gene3D" id="3.30.740.10">
    <property type="entry name" value="Protein Inhibitor Of Neuronal Nitric Oxide Synthase"/>
    <property type="match status" value="1"/>
</dbReference>
<feature type="compositionally biased region" description="Basic residues" evidence="8">
    <location>
        <begin position="63"/>
        <end position="72"/>
    </location>
</feature>
<reference evidence="9" key="2">
    <citation type="submission" date="2025-08" db="UniProtKB">
        <authorList>
            <consortium name="Ensembl"/>
        </authorList>
    </citation>
    <scope>IDENTIFICATION</scope>
</reference>
<dbReference type="Ensembl" id="ENSTGUT00000039446.1">
    <property type="protein sequence ID" value="ENSTGUP00000030727.1"/>
    <property type="gene ID" value="ENSTGUG00000024942.1"/>
</dbReference>
<evidence type="ECO:0000313" key="9">
    <source>
        <dbReference type="Ensembl" id="ENSTGUP00000030727.1"/>
    </source>
</evidence>
<evidence type="ECO:0000256" key="4">
    <source>
        <dbReference type="ARBA" id="ARBA00022701"/>
    </source>
</evidence>
<evidence type="ECO:0000256" key="1">
    <source>
        <dbReference type="ARBA" id="ARBA00004245"/>
    </source>
</evidence>
<dbReference type="InParanoid" id="A0A674H7B2"/>
<dbReference type="GeneTree" id="ENSGT00390000000378"/>
<keyword evidence="10" id="KW-1185">Reference proteome</keyword>
<evidence type="ECO:0000313" key="10">
    <source>
        <dbReference type="Proteomes" id="UP000007754"/>
    </source>
</evidence>
<sequence>MATAARHAGLKEIAAAKPCKSAGPGPIRSRGDGSGDQWLAGGAEGAGLGAIGGAGSARGSVKQPRRRSRVRARTGAPNRTATGSASAPRRDRGAHSTAIMSDRKAVIKNADMSEEMQQDAVECATQALEKYNIEKDIAAHIKKEFDKKYNPTWHCIVGRNFGSYVTHETKHFIYFYLGQVAILLFKSG</sequence>
<dbReference type="PROSITE" id="PS01239">
    <property type="entry name" value="DYNEIN_LIGHT_1"/>
    <property type="match status" value="1"/>
</dbReference>
<dbReference type="Pfam" id="PF01221">
    <property type="entry name" value="Dynein_light"/>
    <property type="match status" value="1"/>
</dbReference>
<dbReference type="SUPFAM" id="SSF54648">
    <property type="entry name" value="DLC"/>
    <property type="match status" value="1"/>
</dbReference>
<comment type="similarity">
    <text evidence="2">Belongs to the dynein light chain family.</text>
</comment>
<evidence type="ECO:0000256" key="3">
    <source>
        <dbReference type="ARBA" id="ARBA00022490"/>
    </source>
</evidence>
<evidence type="ECO:0000256" key="5">
    <source>
        <dbReference type="ARBA" id="ARBA00023017"/>
    </source>
</evidence>
<evidence type="ECO:0000256" key="7">
    <source>
        <dbReference type="ARBA" id="ARBA00023212"/>
    </source>
</evidence>
<evidence type="ECO:0000256" key="8">
    <source>
        <dbReference type="SAM" id="MobiDB-lite"/>
    </source>
</evidence>
<dbReference type="GO" id="GO:0035721">
    <property type="term" value="P:intraciliary retrograde transport"/>
    <property type="evidence" value="ECO:0007669"/>
    <property type="project" value="TreeGrafter"/>
</dbReference>
<dbReference type="GO" id="GO:0044458">
    <property type="term" value="P:motile cilium assembly"/>
    <property type="evidence" value="ECO:0007669"/>
    <property type="project" value="TreeGrafter"/>
</dbReference>
<evidence type="ECO:0000256" key="2">
    <source>
        <dbReference type="ARBA" id="ARBA00010156"/>
    </source>
</evidence>
<dbReference type="InterPro" id="IPR001372">
    <property type="entry name" value="Dynein_light_chain_typ-1/2"/>
</dbReference>
<feature type="compositionally biased region" description="Gly residues" evidence="8">
    <location>
        <begin position="42"/>
        <end position="56"/>
    </location>
</feature>
<dbReference type="GO" id="GO:0005874">
    <property type="term" value="C:microtubule"/>
    <property type="evidence" value="ECO:0007669"/>
    <property type="project" value="UniProtKB-KW"/>
</dbReference>
<dbReference type="SMART" id="SM01375">
    <property type="entry name" value="Dynein_light"/>
    <property type="match status" value="1"/>
</dbReference>